<dbReference type="PANTHER" id="PTHR45625:SF4">
    <property type="entry name" value="PEPTIDYLPROLYL ISOMERASE DOMAIN AND WD REPEAT-CONTAINING PROTEIN 1"/>
    <property type="match status" value="1"/>
</dbReference>
<feature type="chain" id="PRO_5039760268" description="Peptidyl-prolyl cis-trans isomerase" evidence="4">
    <location>
        <begin position="22"/>
        <end position="221"/>
    </location>
</feature>
<dbReference type="EC" id="5.2.1.8" evidence="4"/>
<feature type="region of interest" description="Disordered" evidence="5">
    <location>
        <begin position="30"/>
        <end position="56"/>
    </location>
</feature>
<comment type="function">
    <text evidence="1 4">PPIases accelerate the folding of proteins. It catalyzes the cis-trans isomerization of proline imidic peptide bonds in oligopeptides.</text>
</comment>
<dbReference type="PANTHER" id="PTHR45625">
    <property type="entry name" value="PEPTIDYL-PROLYL CIS-TRANS ISOMERASE-RELATED"/>
    <property type="match status" value="1"/>
</dbReference>
<evidence type="ECO:0000259" key="6">
    <source>
        <dbReference type="PROSITE" id="PS50072"/>
    </source>
</evidence>
<reference evidence="7 8" key="1">
    <citation type="submission" date="2017-04" db="EMBL/GenBank/DDBJ databases">
        <title>Monoglobus pectinilyticus 14 draft genome.</title>
        <authorList>
            <person name="Kim C."/>
            <person name="Rosendale D.I."/>
            <person name="Kelly W.J."/>
            <person name="Tannock G.W."/>
            <person name="Patchett M.L."/>
            <person name="Jordens J.Z."/>
        </authorList>
    </citation>
    <scope>NUCLEOTIDE SEQUENCE [LARGE SCALE GENOMIC DNA]</scope>
    <source>
        <strain evidence="7 8">14</strain>
    </source>
</reference>
<evidence type="ECO:0000256" key="1">
    <source>
        <dbReference type="ARBA" id="ARBA00002388"/>
    </source>
</evidence>
<dbReference type="InterPro" id="IPR002130">
    <property type="entry name" value="Cyclophilin-type_PPIase_dom"/>
</dbReference>
<keyword evidence="4" id="KW-0732">Signal</keyword>
<evidence type="ECO:0000256" key="2">
    <source>
        <dbReference type="ARBA" id="ARBA00023110"/>
    </source>
</evidence>
<dbReference type="GeneID" id="98062706"/>
<feature type="signal peptide" evidence="4">
    <location>
        <begin position="1"/>
        <end position="21"/>
    </location>
</feature>
<dbReference type="InterPro" id="IPR020892">
    <property type="entry name" value="Cyclophilin-type_PPIase_CS"/>
</dbReference>
<sequence length="221" mass="23389">MKKTLRILCCVLAAAALLCLASCGSDQNNAAKAKNEPTNTPTQAKKAENSPVPVTGELSQGSCKVLFTMSDGQTFTIQCEPEYAPETVENFLSLVNSGFYDGLTFHRVLDNFVAQGGDPSGNGTGGSQTKIHGEFSENGFTQNTLTHKRGSVAMARSSAPDSASSQFYICYTDLPSLDGKYAVFGTVTEGMEVIDSFLSIARDSSGMPSTPITIESAKIVD</sequence>
<dbReference type="Proteomes" id="UP000235589">
    <property type="component" value="Chromosome"/>
</dbReference>
<evidence type="ECO:0000256" key="3">
    <source>
        <dbReference type="ARBA" id="ARBA00023235"/>
    </source>
</evidence>
<dbReference type="SUPFAM" id="SSF50891">
    <property type="entry name" value="Cyclophilin-like"/>
    <property type="match status" value="1"/>
</dbReference>
<comment type="similarity">
    <text evidence="4">Belongs to the cyclophilin-type PPIase family.</text>
</comment>
<dbReference type="PRINTS" id="PR00153">
    <property type="entry name" value="CSAPPISMRASE"/>
</dbReference>
<accession>A0A2K9P2J1</accession>
<feature type="domain" description="PPIase cyclophilin-type" evidence="6">
    <location>
        <begin position="82"/>
        <end position="219"/>
    </location>
</feature>
<dbReference type="RefSeq" id="WP_245862895.1">
    <property type="nucleotide sequence ID" value="NZ_CP020991.1"/>
</dbReference>
<organism evidence="7 8">
    <name type="scientific">Monoglobus pectinilyticus</name>
    <dbReference type="NCBI Taxonomy" id="1981510"/>
    <lineage>
        <taxon>Bacteria</taxon>
        <taxon>Bacillati</taxon>
        <taxon>Bacillota</taxon>
        <taxon>Clostridia</taxon>
        <taxon>Monoglobales</taxon>
        <taxon>Monoglobaceae</taxon>
        <taxon>Monoglobus</taxon>
    </lineage>
</organism>
<keyword evidence="8" id="KW-1185">Reference proteome</keyword>
<dbReference type="EMBL" id="CP020991">
    <property type="protein sequence ID" value="AUO19467.1"/>
    <property type="molecule type" value="Genomic_DNA"/>
</dbReference>
<evidence type="ECO:0000313" key="7">
    <source>
        <dbReference type="EMBL" id="AUO19467.1"/>
    </source>
</evidence>
<feature type="compositionally biased region" description="Polar residues" evidence="5">
    <location>
        <begin position="30"/>
        <end position="43"/>
    </location>
</feature>
<dbReference type="KEGG" id="mpec:B9O19_01306"/>
<dbReference type="Pfam" id="PF00160">
    <property type="entry name" value="Pro_isomerase"/>
    <property type="match status" value="1"/>
</dbReference>
<evidence type="ECO:0000313" key="8">
    <source>
        <dbReference type="Proteomes" id="UP000235589"/>
    </source>
</evidence>
<proteinExistence type="inferred from homology"/>
<dbReference type="PROSITE" id="PS50072">
    <property type="entry name" value="CSA_PPIASE_2"/>
    <property type="match status" value="1"/>
</dbReference>
<evidence type="ECO:0000256" key="5">
    <source>
        <dbReference type="SAM" id="MobiDB-lite"/>
    </source>
</evidence>
<keyword evidence="2 4" id="KW-0697">Rotamase</keyword>
<gene>
    <name evidence="7" type="ORF">B9O19_01306</name>
</gene>
<dbReference type="AlphaFoldDB" id="A0A2K9P2J1"/>
<protein>
    <recommendedName>
        <fullName evidence="4">Peptidyl-prolyl cis-trans isomerase</fullName>
        <shortName evidence="4">PPIase</shortName>
        <ecNumber evidence="4">5.2.1.8</ecNumber>
    </recommendedName>
</protein>
<dbReference type="PROSITE" id="PS00170">
    <property type="entry name" value="CSA_PPIASE_1"/>
    <property type="match status" value="1"/>
</dbReference>
<dbReference type="InterPro" id="IPR029000">
    <property type="entry name" value="Cyclophilin-like_dom_sf"/>
</dbReference>
<dbReference type="InterPro" id="IPR044666">
    <property type="entry name" value="Cyclophilin_A-like"/>
</dbReference>
<dbReference type="GO" id="GO:0003755">
    <property type="term" value="F:peptidyl-prolyl cis-trans isomerase activity"/>
    <property type="evidence" value="ECO:0007669"/>
    <property type="project" value="UniProtKB-UniRule"/>
</dbReference>
<keyword evidence="3 4" id="KW-0413">Isomerase</keyword>
<name>A0A2K9P2J1_9FIRM</name>
<dbReference type="CDD" id="cd00317">
    <property type="entry name" value="cyclophilin"/>
    <property type="match status" value="1"/>
</dbReference>
<evidence type="ECO:0000256" key="4">
    <source>
        <dbReference type="RuleBase" id="RU363019"/>
    </source>
</evidence>
<dbReference type="GO" id="GO:0006457">
    <property type="term" value="P:protein folding"/>
    <property type="evidence" value="ECO:0007669"/>
    <property type="project" value="InterPro"/>
</dbReference>
<dbReference type="Gene3D" id="2.40.100.10">
    <property type="entry name" value="Cyclophilin-like"/>
    <property type="match status" value="1"/>
</dbReference>
<comment type="catalytic activity">
    <reaction evidence="4">
        <text>[protein]-peptidylproline (omega=180) = [protein]-peptidylproline (omega=0)</text>
        <dbReference type="Rhea" id="RHEA:16237"/>
        <dbReference type="Rhea" id="RHEA-COMP:10747"/>
        <dbReference type="Rhea" id="RHEA-COMP:10748"/>
        <dbReference type="ChEBI" id="CHEBI:83833"/>
        <dbReference type="ChEBI" id="CHEBI:83834"/>
        <dbReference type="EC" id="5.2.1.8"/>
    </reaction>
</comment>